<reference evidence="1" key="1">
    <citation type="submission" date="2021-05" db="EMBL/GenBank/DDBJ databases">
        <authorList>
            <person name="Pan Q."/>
            <person name="Jouanno E."/>
            <person name="Zahm M."/>
            <person name="Klopp C."/>
            <person name="Cabau C."/>
            <person name="Louis A."/>
            <person name="Berthelot C."/>
            <person name="Parey E."/>
            <person name="Roest Crollius H."/>
            <person name="Montfort J."/>
            <person name="Robinson-Rechavi M."/>
            <person name="Bouchez O."/>
            <person name="Lampietro C."/>
            <person name="Lopez Roques C."/>
            <person name="Donnadieu C."/>
            <person name="Postlethwait J."/>
            <person name="Bobe J."/>
            <person name="Dillon D."/>
            <person name="Chandos A."/>
            <person name="von Hippel F."/>
            <person name="Guiguen Y."/>
        </authorList>
    </citation>
    <scope>NUCLEOTIDE SEQUENCE</scope>
    <source>
        <strain evidence="1">YG-Jan2019</strain>
    </source>
</reference>
<sequence length="238" mass="26866">MKRPDVLVISNHTLTQILNGTAQARSCYFTKKNVFENKTEVVGPYLEDGNHWTLFHCSIVDRTVTYLSSLGETEQKYLVSSDELRRRCSLPESYSANTVVAYLRKAKGQKKKIIEKLEELEVMPSKRTKLTSQCSKLCEDECRDLAGDLMYLATKFIPQKRVGQAMLEEGDVHATMAKTEDCRKTLQAVKDALESNWETFDLATHGLGPAVIKGTFSLIDACLKEKMRALKSKDSTDE</sequence>
<accession>A0ACC2G488</accession>
<proteinExistence type="predicted"/>
<keyword evidence="2" id="KW-1185">Reference proteome</keyword>
<organism evidence="1 2">
    <name type="scientific">Dallia pectoralis</name>
    <name type="common">Alaska blackfish</name>
    <dbReference type="NCBI Taxonomy" id="75939"/>
    <lineage>
        <taxon>Eukaryota</taxon>
        <taxon>Metazoa</taxon>
        <taxon>Chordata</taxon>
        <taxon>Craniata</taxon>
        <taxon>Vertebrata</taxon>
        <taxon>Euteleostomi</taxon>
        <taxon>Actinopterygii</taxon>
        <taxon>Neopterygii</taxon>
        <taxon>Teleostei</taxon>
        <taxon>Protacanthopterygii</taxon>
        <taxon>Esociformes</taxon>
        <taxon>Umbridae</taxon>
        <taxon>Dallia</taxon>
    </lineage>
</organism>
<evidence type="ECO:0000313" key="1">
    <source>
        <dbReference type="EMBL" id="KAJ7998371.1"/>
    </source>
</evidence>
<dbReference type="Proteomes" id="UP001157502">
    <property type="component" value="Chromosome 18"/>
</dbReference>
<dbReference type="EMBL" id="CM055745">
    <property type="protein sequence ID" value="KAJ7998371.1"/>
    <property type="molecule type" value="Genomic_DNA"/>
</dbReference>
<comment type="caution">
    <text evidence="1">The sequence shown here is derived from an EMBL/GenBank/DDBJ whole genome shotgun (WGS) entry which is preliminary data.</text>
</comment>
<gene>
    <name evidence="1" type="ORF">DPEC_G00222000</name>
</gene>
<evidence type="ECO:0000313" key="2">
    <source>
        <dbReference type="Proteomes" id="UP001157502"/>
    </source>
</evidence>
<name>A0ACC2G488_DALPE</name>
<protein>
    <submittedName>
        <fullName evidence="1">Uncharacterized protein</fullName>
    </submittedName>
</protein>